<evidence type="ECO:0000313" key="2">
    <source>
        <dbReference type="EMBL" id="NVN10960.1"/>
    </source>
</evidence>
<evidence type="ECO:0000313" key="4">
    <source>
        <dbReference type="Proteomes" id="UP000534870"/>
    </source>
</evidence>
<dbReference type="AlphaFoldDB" id="A0A7Y7M4L5"/>
<dbReference type="Proteomes" id="UP001449795">
    <property type="component" value="Chromosome"/>
</dbReference>
<keyword evidence="1" id="KW-1133">Transmembrane helix</keyword>
<evidence type="ECO:0000256" key="1">
    <source>
        <dbReference type="SAM" id="Phobius"/>
    </source>
</evidence>
<reference evidence="3 5" key="2">
    <citation type="submission" date="2024-04" db="EMBL/GenBank/DDBJ databases">
        <title>Complete genome sequence of Nguyenibacter vanlangesis HBCM-1154, a strain capable of nitrogen fixation, IAA production, and phosphorus solubilization isolated from sugarcane soil.</title>
        <authorList>
            <person name="MY HANH P."/>
        </authorList>
    </citation>
    <scope>NUCLEOTIDE SEQUENCE [LARGE SCALE GENOMIC DNA]</scope>
    <source>
        <strain evidence="3 5">HBCM 1154</strain>
    </source>
</reference>
<evidence type="ECO:0000313" key="5">
    <source>
        <dbReference type="Proteomes" id="UP001449795"/>
    </source>
</evidence>
<feature type="transmembrane region" description="Helical" evidence="1">
    <location>
        <begin position="21"/>
        <end position="49"/>
    </location>
</feature>
<dbReference type="EMBL" id="JABXXP010000096">
    <property type="protein sequence ID" value="NVN10960.1"/>
    <property type="molecule type" value="Genomic_DNA"/>
</dbReference>
<dbReference type="EMBL" id="CP152276">
    <property type="protein sequence ID" value="XAE44625.1"/>
    <property type="molecule type" value="Genomic_DNA"/>
</dbReference>
<organism evidence="2 4">
    <name type="scientific">Nguyenibacter vanlangensis</name>
    <dbReference type="NCBI Taxonomy" id="1216886"/>
    <lineage>
        <taxon>Bacteria</taxon>
        <taxon>Pseudomonadati</taxon>
        <taxon>Pseudomonadota</taxon>
        <taxon>Alphaproteobacteria</taxon>
        <taxon>Acetobacterales</taxon>
        <taxon>Acetobacteraceae</taxon>
        <taxon>Nguyenibacter</taxon>
    </lineage>
</organism>
<keyword evidence="5" id="KW-1185">Reference proteome</keyword>
<dbReference type="Proteomes" id="UP000534870">
    <property type="component" value="Unassembled WGS sequence"/>
</dbReference>
<proteinExistence type="predicted"/>
<keyword evidence="1" id="KW-0812">Transmembrane</keyword>
<gene>
    <name evidence="3" type="ORF">AAC691_09495</name>
    <name evidence="2" type="ORF">HUK84_07350</name>
</gene>
<dbReference type="RefSeq" id="WP_176639701.1">
    <property type="nucleotide sequence ID" value="NZ_CP152276.1"/>
</dbReference>
<sequence length="57" mass="5921">MKILLSLSGDRTGAVMLEYGLVAILVVLVIVGLVAVIGQDILGMFYAAVNNFPPSAS</sequence>
<evidence type="ECO:0008006" key="6">
    <source>
        <dbReference type="Google" id="ProtNLM"/>
    </source>
</evidence>
<name>A0A7Y7M4L5_9PROT</name>
<keyword evidence="1" id="KW-0472">Membrane</keyword>
<protein>
    <recommendedName>
        <fullName evidence="6">Pilus assembly protein Flp/PilA</fullName>
    </recommendedName>
</protein>
<reference evidence="2 4" key="1">
    <citation type="submission" date="2020-06" db="EMBL/GenBank/DDBJ databases">
        <title>Description of novel acetic acid bacteria.</title>
        <authorList>
            <person name="Sombolestani A."/>
        </authorList>
    </citation>
    <scope>NUCLEOTIDE SEQUENCE [LARGE SCALE GENOMIC DNA]</scope>
    <source>
        <strain evidence="2 4">LMG 31431</strain>
    </source>
</reference>
<evidence type="ECO:0000313" key="3">
    <source>
        <dbReference type="EMBL" id="XAE44625.1"/>
    </source>
</evidence>
<accession>A0A7Y7M4L5</accession>